<keyword evidence="6" id="KW-0808">Transferase</keyword>
<evidence type="ECO:0000256" key="4">
    <source>
        <dbReference type="SAM" id="SignalP"/>
    </source>
</evidence>
<protein>
    <recommendedName>
        <fullName evidence="1">thiosulfate sulfurtransferase</fullName>
        <ecNumber evidence="1">2.8.1.1</ecNumber>
    </recommendedName>
</protein>
<dbReference type="InterPro" id="IPR051126">
    <property type="entry name" value="Thiosulfate_sulfurtransferase"/>
</dbReference>
<name>A0A1E5G1G1_9FIRM</name>
<proteinExistence type="predicted"/>
<dbReference type="SMART" id="SM00450">
    <property type="entry name" value="RHOD"/>
    <property type="match status" value="2"/>
</dbReference>
<dbReference type="OrthoDB" id="9770030at2"/>
<dbReference type="EC" id="2.8.1.1" evidence="1"/>
<evidence type="ECO:0000259" key="5">
    <source>
        <dbReference type="PROSITE" id="PS50206"/>
    </source>
</evidence>
<dbReference type="Pfam" id="PF00581">
    <property type="entry name" value="Rhodanese"/>
    <property type="match status" value="2"/>
</dbReference>
<evidence type="ECO:0000256" key="2">
    <source>
        <dbReference type="ARBA" id="ARBA00022737"/>
    </source>
</evidence>
<dbReference type="PANTHER" id="PTHR43855:SF1">
    <property type="entry name" value="THIOSULFATE SULFURTRANSFERASE"/>
    <property type="match status" value="1"/>
</dbReference>
<evidence type="ECO:0000313" key="7">
    <source>
        <dbReference type="Proteomes" id="UP000094296"/>
    </source>
</evidence>
<keyword evidence="7" id="KW-1185">Reference proteome</keyword>
<sequence>MLRKGLLLLCLLVFSLALVACGSSDTPAQESQSDNGSGTPNESTAVATDYLVNVAWLMENLDQNLLIIDARGDDPYENGHIPGSIPVRWQQFSTMEGGPGDENWGTLLDANSLSEHLSSIGVNNEQKIIIYADPNGWGEDGRILWMLRMAGVENSRILDGGWPAWVSENGEVSKAASVAIVSDIEVSDLNYDTFATTDWLYENLETAVIIDTRNPKEYEGATDFGEARGGHIPNAINIPFKEFLNNDGTIKSIPEIQTLMSNNNISTSDQIVTYCTAGIRSAHMTMVLKMAGYENVKNYDASIYEWAGNESLPLE</sequence>
<keyword evidence="2" id="KW-0677">Repeat</keyword>
<feature type="domain" description="Rhodanese" evidence="5">
    <location>
        <begin position="61"/>
        <end position="174"/>
    </location>
</feature>
<dbReference type="InterPro" id="IPR036873">
    <property type="entry name" value="Rhodanese-like_dom_sf"/>
</dbReference>
<evidence type="ECO:0000256" key="1">
    <source>
        <dbReference type="ARBA" id="ARBA00012245"/>
    </source>
</evidence>
<dbReference type="PROSITE" id="PS51257">
    <property type="entry name" value="PROKAR_LIPOPROTEIN"/>
    <property type="match status" value="1"/>
</dbReference>
<dbReference type="PANTHER" id="PTHR43855">
    <property type="entry name" value="THIOSULFATE SULFURTRANSFERASE"/>
    <property type="match status" value="1"/>
</dbReference>
<dbReference type="Gene3D" id="3.40.250.10">
    <property type="entry name" value="Rhodanese-like domain"/>
    <property type="match status" value="2"/>
</dbReference>
<dbReference type="STRING" id="766136.BHF68_06405"/>
<accession>A0A1E5G1G1</accession>
<comment type="catalytic activity">
    <reaction evidence="3">
        <text>thiosulfate + hydrogen cyanide = thiocyanate + sulfite + 2 H(+)</text>
        <dbReference type="Rhea" id="RHEA:16881"/>
        <dbReference type="ChEBI" id="CHEBI:15378"/>
        <dbReference type="ChEBI" id="CHEBI:17359"/>
        <dbReference type="ChEBI" id="CHEBI:18022"/>
        <dbReference type="ChEBI" id="CHEBI:18407"/>
        <dbReference type="ChEBI" id="CHEBI:33542"/>
        <dbReference type="EC" id="2.8.1.1"/>
    </reaction>
</comment>
<dbReference type="GO" id="GO:0004792">
    <property type="term" value="F:thiosulfate-cyanide sulfurtransferase activity"/>
    <property type="evidence" value="ECO:0007669"/>
    <property type="project" value="UniProtKB-EC"/>
</dbReference>
<dbReference type="AlphaFoldDB" id="A0A1E5G1G1"/>
<dbReference type="RefSeq" id="WP_069643286.1">
    <property type="nucleotide sequence ID" value="NZ_MIJE01000030.1"/>
</dbReference>
<dbReference type="CDD" id="cd01448">
    <property type="entry name" value="TST_Repeat_1"/>
    <property type="match status" value="1"/>
</dbReference>
<dbReference type="Proteomes" id="UP000094296">
    <property type="component" value="Unassembled WGS sequence"/>
</dbReference>
<dbReference type="SUPFAM" id="SSF52821">
    <property type="entry name" value="Rhodanese/Cell cycle control phosphatase"/>
    <property type="match status" value="2"/>
</dbReference>
<dbReference type="PROSITE" id="PS50206">
    <property type="entry name" value="RHODANESE_3"/>
    <property type="match status" value="2"/>
</dbReference>
<reference evidence="6 7" key="1">
    <citation type="submission" date="2016-09" db="EMBL/GenBank/DDBJ databases">
        <title>Draft genome sequence for the type strain of Desulfuribacillus alkaliarsenatis AHT28, an obligately anaerobic, sulfidogenic bacterium isolated from Russian soda lake sediments.</title>
        <authorList>
            <person name="Abin C.A."/>
            <person name="Hollibaugh J.T."/>
        </authorList>
    </citation>
    <scope>NUCLEOTIDE SEQUENCE [LARGE SCALE GENOMIC DNA]</scope>
    <source>
        <strain evidence="6 7">AHT28</strain>
    </source>
</reference>
<evidence type="ECO:0000313" key="6">
    <source>
        <dbReference type="EMBL" id="OEF96703.1"/>
    </source>
</evidence>
<organism evidence="6 7">
    <name type="scientific">Desulfuribacillus alkaliarsenatis</name>
    <dbReference type="NCBI Taxonomy" id="766136"/>
    <lineage>
        <taxon>Bacteria</taxon>
        <taxon>Bacillati</taxon>
        <taxon>Bacillota</taxon>
        <taxon>Desulfuribacillia</taxon>
        <taxon>Desulfuribacillales</taxon>
        <taxon>Desulfuribacillaceae</taxon>
        <taxon>Desulfuribacillus</taxon>
    </lineage>
</organism>
<keyword evidence="4" id="KW-0732">Signal</keyword>
<feature type="domain" description="Rhodanese" evidence="5">
    <location>
        <begin position="203"/>
        <end position="315"/>
    </location>
</feature>
<feature type="chain" id="PRO_5039714416" description="thiosulfate sulfurtransferase" evidence="4">
    <location>
        <begin position="21"/>
        <end position="315"/>
    </location>
</feature>
<evidence type="ECO:0000256" key="3">
    <source>
        <dbReference type="ARBA" id="ARBA00047549"/>
    </source>
</evidence>
<feature type="signal peptide" evidence="4">
    <location>
        <begin position="1"/>
        <end position="20"/>
    </location>
</feature>
<dbReference type="InterPro" id="IPR001763">
    <property type="entry name" value="Rhodanese-like_dom"/>
</dbReference>
<gene>
    <name evidence="6" type="ORF">BHF68_06405</name>
</gene>
<dbReference type="CDD" id="cd01449">
    <property type="entry name" value="TST_Repeat_2"/>
    <property type="match status" value="1"/>
</dbReference>
<dbReference type="EMBL" id="MIJE01000030">
    <property type="protein sequence ID" value="OEF96703.1"/>
    <property type="molecule type" value="Genomic_DNA"/>
</dbReference>
<comment type="caution">
    <text evidence="6">The sequence shown here is derived from an EMBL/GenBank/DDBJ whole genome shotgun (WGS) entry which is preliminary data.</text>
</comment>